<dbReference type="GO" id="GO:0009425">
    <property type="term" value="C:bacterial-type flagellum basal body"/>
    <property type="evidence" value="ECO:0007669"/>
    <property type="project" value="UniProtKB-SubCell"/>
</dbReference>
<dbReference type="PANTHER" id="PTHR38766:SF1">
    <property type="entry name" value="FLAGELLAR PROTEIN FLIO"/>
    <property type="match status" value="1"/>
</dbReference>
<evidence type="ECO:0000256" key="4">
    <source>
        <dbReference type="ARBA" id="ARBA00023136"/>
    </source>
</evidence>
<gene>
    <name evidence="9" type="primary">fliO</name>
    <name evidence="9" type="ORF">HF682_05960</name>
</gene>
<evidence type="ECO:0000256" key="8">
    <source>
        <dbReference type="SAM" id="MobiDB-lite"/>
    </source>
</evidence>
<feature type="transmembrane region" description="Helical" evidence="7">
    <location>
        <begin position="32"/>
        <end position="56"/>
    </location>
</feature>
<organism evidence="9 10">
    <name type="scientific">Leeia aquatica</name>
    <dbReference type="NCBI Taxonomy" id="2725557"/>
    <lineage>
        <taxon>Bacteria</taxon>
        <taxon>Pseudomonadati</taxon>
        <taxon>Pseudomonadota</taxon>
        <taxon>Betaproteobacteria</taxon>
        <taxon>Neisseriales</taxon>
        <taxon>Leeiaceae</taxon>
        <taxon>Leeia</taxon>
    </lineage>
</organism>
<comment type="similarity">
    <text evidence="6 7">Belongs to the FliO/MopB family.</text>
</comment>
<dbReference type="GO" id="GO:0044781">
    <property type="term" value="P:bacterial-type flagellum organization"/>
    <property type="evidence" value="ECO:0007669"/>
    <property type="project" value="UniProtKB-UniRule"/>
</dbReference>
<keyword evidence="9" id="KW-0282">Flagellum</keyword>
<protein>
    <recommendedName>
        <fullName evidence="7">Flagellar protein</fullName>
    </recommendedName>
</protein>
<dbReference type="EMBL" id="JABAIM010000001">
    <property type="protein sequence ID" value="NLR74701.1"/>
    <property type="molecule type" value="Genomic_DNA"/>
</dbReference>
<dbReference type="InterPro" id="IPR022781">
    <property type="entry name" value="Flagellar_biosynth_FliO"/>
</dbReference>
<evidence type="ECO:0000256" key="7">
    <source>
        <dbReference type="RuleBase" id="RU362064"/>
    </source>
</evidence>
<keyword evidence="10" id="KW-1185">Reference proteome</keyword>
<dbReference type="PANTHER" id="PTHR38766">
    <property type="entry name" value="FLAGELLAR PROTEIN FLIO"/>
    <property type="match status" value="1"/>
</dbReference>
<feature type="region of interest" description="Disordered" evidence="8">
    <location>
        <begin position="107"/>
        <end position="126"/>
    </location>
</feature>
<dbReference type="NCBIfam" id="TIGR03500">
    <property type="entry name" value="FliO_TIGR"/>
    <property type="match status" value="1"/>
</dbReference>
<dbReference type="Proteomes" id="UP000587991">
    <property type="component" value="Unassembled WGS sequence"/>
</dbReference>
<keyword evidence="3 7" id="KW-1133">Transmembrane helix</keyword>
<name>A0A847RYA1_9NEIS</name>
<keyword evidence="4 7" id="KW-0472">Membrane</keyword>
<keyword evidence="5 7" id="KW-0975">Bacterial flagellum</keyword>
<evidence type="ECO:0000256" key="6">
    <source>
        <dbReference type="ARBA" id="ARBA00037937"/>
    </source>
</evidence>
<dbReference type="GO" id="GO:0005886">
    <property type="term" value="C:plasma membrane"/>
    <property type="evidence" value="ECO:0007669"/>
    <property type="project" value="UniProtKB-SubCell"/>
</dbReference>
<evidence type="ECO:0000256" key="2">
    <source>
        <dbReference type="ARBA" id="ARBA00022692"/>
    </source>
</evidence>
<dbReference type="Pfam" id="PF04347">
    <property type="entry name" value="FliO"/>
    <property type="match status" value="1"/>
</dbReference>
<comment type="subcellular location">
    <subcellularLocation>
        <location evidence="7">Cell membrane</location>
    </subcellularLocation>
    <subcellularLocation>
        <location evidence="7">Bacterial flagellum basal body</location>
    </subcellularLocation>
</comment>
<keyword evidence="2 7" id="KW-0812">Transmembrane</keyword>
<keyword evidence="1 7" id="KW-1003">Cell membrane</keyword>
<evidence type="ECO:0000256" key="3">
    <source>
        <dbReference type="ARBA" id="ARBA00022989"/>
    </source>
</evidence>
<reference evidence="9 10" key="1">
    <citation type="submission" date="2020-04" db="EMBL/GenBank/DDBJ databases">
        <title>Draft genome of Leeia sp. IMCC25680.</title>
        <authorList>
            <person name="Song J."/>
            <person name="Cho J.-C."/>
        </authorList>
    </citation>
    <scope>NUCLEOTIDE SEQUENCE [LARGE SCALE GENOMIC DNA]</scope>
    <source>
        <strain evidence="9 10">IMCC25680</strain>
    </source>
</reference>
<evidence type="ECO:0000256" key="1">
    <source>
        <dbReference type="ARBA" id="ARBA00022475"/>
    </source>
</evidence>
<sequence>MTASVLRRWAALGLVMPVMVMAAPGSAEPLSFGYFFQVLISLVLVLALLFGTLLLMKRFSHGLPGRQSPLKMVGLLSLGTRERVVVVELGDRWLVLGVTAQSVQLLTEQPRPEGVPPQAESSPPFQQWLQRALNRNKEHHAPPSA</sequence>
<dbReference type="AlphaFoldDB" id="A0A847RYA1"/>
<evidence type="ECO:0000313" key="10">
    <source>
        <dbReference type="Proteomes" id="UP000587991"/>
    </source>
</evidence>
<evidence type="ECO:0000313" key="9">
    <source>
        <dbReference type="EMBL" id="NLR74701.1"/>
    </source>
</evidence>
<keyword evidence="9" id="KW-0969">Cilium</keyword>
<evidence type="ECO:0000256" key="5">
    <source>
        <dbReference type="ARBA" id="ARBA00023143"/>
    </source>
</evidence>
<accession>A0A847RYA1</accession>
<dbReference type="InterPro" id="IPR052205">
    <property type="entry name" value="FliO/MopB"/>
</dbReference>
<proteinExistence type="inferred from homology"/>
<dbReference type="RefSeq" id="WP_168876296.1">
    <property type="nucleotide sequence ID" value="NZ_JABAIM010000001.1"/>
</dbReference>
<keyword evidence="9" id="KW-0966">Cell projection</keyword>
<comment type="caution">
    <text evidence="9">The sequence shown here is derived from an EMBL/GenBank/DDBJ whole genome shotgun (WGS) entry which is preliminary data.</text>
</comment>